<proteinExistence type="predicted"/>
<dbReference type="AlphaFoldDB" id="A0A0L1ICW6"/>
<evidence type="ECO:0000313" key="1">
    <source>
        <dbReference type="EMBL" id="KNG77476.1"/>
    </source>
</evidence>
<accession>A0A0L1ICW6</accession>
<reference evidence="2" key="2">
    <citation type="submission" date="2015-07" db="EMBL/GenBank/DDBJ databases">
        <title>The genome sequence of Plasmodium falciparum IGH-CR14.</title>
        <authorList>
            <consortium name="The Broad Institute Genome Sequencing Platform"/>
            <person name="Volkman S.K."/>
            <person name="Neafsey D.E."/>
            <person name="Dash A.P."/>
            <person name="Chitnis C.E."/>
            <person name="Hartl D.L."/>
            <person name="Young S.K."/>
            <person name="Kodira C.D."/>
            <person name="Zeng Q."/>
            <person name="Koehrsen M."/>
            <person name="Godfrey P."/>
            <person name="Alvarado L."/>
            <person name="Berlin A."/>
            <person name="Borenstein D."/>
            <person name="Chen Z."/>
            <person name="Engels R."/>
            <person name="Freedman E."/>
            <person name="Gellesch M."/>
            <person name="Goldberg J."/>
            <person name="Griggs A."/>
            <person name="Gujja S."/>
            <person name="Heiman D."/>
            <person name="Hepburn T."/>
            <person name="Howarth C."/>
            <person name="Jen D."/>
            <person name="Larson L."/>
            <person name="Lewis B."/>
            <person name="Mehta T."/>
            <person name="Park D."/>
            <person name="Pearson M."/>
            <person name="Roberts A."/>
            <person name="Saif S."/>
            <person name="Shea T."/>
            <person name="Shenoy N."/>
            <person name="Sisk P."/>
            <person name="Stolte C."/>
            <person name="Sykes S."/>
            <person name="Walk T."/>
            <person name="White J."/>
            <person name="Yandava C."/>
            <person name="Wirth D.F."/>
            <person name="Nusbaum C."/>
            <person name="Birren B."/>
        </authorList>
    </citation>
    <scope>NUCLEOTIDE SEQUENCE [LARGE SCALE GENOMIC DNA]</scope>
    <source>
        <strain evidence="2">IGH-CR14</strain>
    </source>
</reference>
<evidence type="ECO:0000313" key="2">
    <source>
        <dbReference type="Proteomes" id="UP000054562"/>
    </source>
</evidence>
<dbReference type="Proteomes" id="UP000054562">
    <property type="component" value="Unassembled WGS sequence"/>
</dbReference>
<organism evidence="1 2">
    <name type="scientific">Plasmodium falciparum IGH-CR14</name>
    <dbReference type="NCBI Taxonomy" id="580059"/>
    <lineage>
        <taxon>Eukaryota</taxon>
        <taxon>Sar</taxon>
        <taxon>Alveolata</taxon>
        <taxon>Apicomplexa</taxon>
        <taxon>Aconoidasida</taxon>
        <taxon>Haemosporida</taxon>
        <taxon>Plasmodiidae</taxon>
        <taxon>Plasmodium</taxon>
        <taxon>Plasmodium (Laverania)</taxon>
    </lineage>
</organism>
<dbReference type="OrthoDB" id="371679at2759"/>
<protein>
    <submittedName>
        <fullName evidence="1">TATA element modulatory factor</fullName>
    </submittedName>
</protein>
<reference evidence="2" key="1">
    <citation type="submission" date="2015-07" db="EMBL/GenBank/DDBJ databases">
        <title>Annotation of Plasmodium falciparum IGH-CR14.</title>
        <authorList>
            <consortium name="The Broad Institute Genome Sequencing Platform"/>
            <person name="Volkman S.K."/>
            <person name="Neafsey D.E."/>
            <person name="Dash A.P."/>
            <person name="Chitnis C.E."/>
            <person name="Hartl D.L."/>
            <person name="Young S.K."/>
            <person name="Zeng Q."/>
            <person name="Koehrsen M."/>
            <person name="Alvarado L."/>
            <person name="Berlin A."/>
            <person name="Borenstein D."/>
            <person name="Chapman S.B."/>
            <person name="Chen Z."/>
            <person name="Engels R."/>
            <person name="Freedman E."/>
            <person name="Gellesch M."/>
            <person name="Goldberg J."/>
            <person name="Griggs A."/>
            <person name="Gujja S."/>
            <person name="Heilman E.R."/>
            <person name="Heiman D.I."/>
            <person name="Howarth C."/>
            <person name="Jen D."/>
            <person name="Larson L."/>
            <person name="Mehta T."/>
            <person name="Neiman D."/>
            <person name="Park D."/>
            <person name="Pearson M."/>
            <person name="Roberts A."/>
            <person name="Saif S."/>
            <person name="Shea T."/>
            <person name="Shenoy N."/>
            <person name="Sisk P."/>
            <person name="Stolte C."/>
            <person name="Sykes S."/>
            <person name="Walk T."/>
            <person name="White J."/>
            <person name="Yandava C."/>
            <person name="Haas B."/>
            <person name="Henn M.R."/>
            <person name="Nusbaum C."/>
            <person name="Birren B."/>
        </authorList>
    </citation>
    <scope>NUCLEOTIDE SEQUENCE [LARGE SCALE GENOMIC DNA]</scope>
    <source>
        <strain evidence="2">IGH-CR14</strain>
    </source>
</reference>
<name>A0A0L1ICW6_PLAFA</name>
<gene>
    <name evidence="1" type="ORF">PFMG_03681</name>
</gene>
<sequence>MRYAEYYIKQNVVSLNDIEIDVLEKPFFNDLLINSNFLNCVNIHVIIEKEKEKKKKKNVNLYEIKLKLIYNNNNNNNNNNNDKSVYLKNVLHQERTSSVKQKYGYIDLKSFTTKDNKRETYLDHNVNYKKDISIYNNDVNQKIHNNEITNEYNKNYKLLFEHSVSSNICENENCIEQYKNNKCISHWLTKPCDISDVLKKKNLFSQMFYTFKNEYFSKYIYLPSFISIKKGNIKSVHFLLNNKLSIVLSLDLIVDKTNSKAFEIHRNLELHNMLKLKNNQIILCRNCNSNIINYSNVNCIMPHLYVNINNFFEHAFCEECTSFSYEGLRDTRNTIIIFPNYLSFSYGIINKCNLSIKKNSLENYRHLFFCTTCYTPIGYLENNNKNNYSYNNNKSINENIKNHIFQFIQKNSPDDYINIDHTNILHISKKGYLQNTNKEDINNNEHFNKSYINILQKKNQNIKENNTMMNNKFSSNNINIENDIKLNHNGETNHTKDNENKDCLSKNCTQDNIIQKEGFINDVDKNNNEQKTREECNPYDKIKFYIFKHKINIPLCKENIFKNYNDVLFLNEYIYNKNEKYNIQTFYITNNEKKYIIDIRIFIKKMYISSILQKKWNNKNLLFFQKVIKILYCIKSKPEIICANAEVLNVSKSIYEDLLKILITYSYKSKVFKNKFVSYLPLVQ</sequence>
<dbReference type="EMBL" id="GG665317">
    <property type="protein sequence ID" value="KNG77476.1"/>
    <property type="molecule type" value="Genomic_DNA"/>
</dbReference>